<comment type="caution">
    <text evidence="1">The sequence shown here is derived from an EMBL/GenBank/DDBJ whole genome shotgun (WGS) entry which is preliminary data.</text>
</comment>
<dbReference type="AlphaFoldDB" id="A0A9D1L0P2"/>
<evidence type="ECO:0008006" key="3">
    <source>
        <dbReference type="Google" id="ProtNLM"/>
    </source>
</evidence>
<dbReference type="EMBL" id="DVMJ01000024">
    <property type="protein sequence ID" value="HIU13107.1"/>
    <property type="molecule type" value="Genomic_DNA"/>
</dbReference>
<accession>A0A9D1L0P2</accession>
<name>A0A9D1L0P2_9FIRM</name>
<reference evidence="1" key="2">
    <citation type="journal article" date="2021" name="PeerJ">
        <title>Extensive microbial diversity within the chicken gut microbiome revealed by metagenomics and culture.</title>
        <authorList>
            <person name="Gilroy R."/>
            <person name="Ravi A."/>
            <person name="Getino M."/>
            <person name="Pursley I."/>
            <person name="Horton D.L."/>
            <person name="Alikhan N.F."/>
            <person name="Baker D."/>
            <person name="Gharbi K."/>
            <person name="Hall N."/>
            <person name="Watson M."/>
            <person name="Adriaenssens E.M."/>
            <person name="Foster-Nyarko E."/>
            <person name="Jarju S."/>
            <person name="Secka A."/>
            <person name="Antonio M."/>
            <person name="Oren A."/>
            <person name="Chaudhuri R.R."/>
            <person name="La Ragione R."/>
            <person name="Hildebrand F."/>
            <person name="Pallen M.J."/>
        </authorList>
    </citation>
    <scope>NUCLEOTIDE SEQUENCE</scope>
    <source>
        <strain evidence="1">CHK195-11698</strain>
    </source>
</reference>
<sequence length="345" mass="39584">MNPYLKTYLLKYPCHELVDEIKFLYHSAMGGGHLVSDAPKSLARIEQEIDPQRGYEIVKEDVNDRLCHVHFGNLNPVQARVLNRLFIASAKMTQPDPARLKASLEELKQSKGPEDQKAIDAYIAKGMPMVSHSATFREHYHPAYRLVHKVWMHYFDLFEAIEEALLTQQRTIIGIDGCCGSGKSTLAGYIQDLYGIEPIAMDDFFLPIAKRTPARLAEVGGNVDYERFVQEVKQPLQAGSEVCYRIFDCHLGAFNGEHHLPEQTVYVIEGSYCMHPIINDLYDLRVVMTIPREVQRERILARNGFEMFPKFEKVWIPMEDRYLEACNLMAEADFIYDNSCEKGED</sequence>
<reference evidence="1" key="1">
    <citation type="submission" date="2020-10" db="EMBL/GenBank/DDBJ databases">
        <authorList>
            <person name="Gilroy R."/>
        </authorList>
    </citation>
    <scope>NUCLEOTIDE SEQUENCE</scope>
    <source>
        <strain evidence="1">CHK195-11698</strain>
    </source>
</reference>
<protein>
    <recommendedName>
        <fullName evidence="3">Uridine kinase</fullName>
    </recommendedName>
</protein>
<evidence type="ECO:0000313" key="2">
    <source>
        <dbReference type="Proteomes" id="UP000824175"/>
    </source>
</evidence>
<dbReference type="Proteomes" id="UP000824175">
    <property type="component" value="Unassembled WGS sequence"/>
</dbReference>
<organism evidence="1 2">
    <name type="scientific">Candidatus Fimiplasma intestinipullorum</name>
    <dbReference type="NCBI Taxonomy" id="2840825"/>
    <lineage>
        <taxon>Bacteria</taxon>
        <taxon>Bacillati</taxon>
        <taxon>Bacillota</taxon>
        <taxon>Clostridia</taxon>
        <taxon>Eubacteriales</taxon>
        <taxon>Candidatus Fimiplasma</taxon>
    </lineage>
</organism>
<proteinExistence type="predicted"/>
<dbReference type="PANTHER" id="PTHR10285">
    <property type="entry name" value="URIDINE KINASE"/>
    <property type="match status" value="1"/>
</dbReference>
<dbReference type="Gene3D" id="3.40.50.300">
    <property type="entry name" value="P-loop containing nucleotide triphosphate hydrolases"/>
    <property type="match status" value="1"/>
</dbReference>
<gene>
    <name evidence="1" type="ORF">IAD15_03450</name>
</gene>
<dbReference type="SUPFAM" id="SSF52540">
    <property type="entry name" value="P-loop containing nucleoside triphosphate hydrolases"/>
    <property type="match status" value="1"/>
</dbReference>
<evidence type="ECO:0000313" key="1">
    <source>
        <dbReference type="EMBL" id="HIU13107.1"/>
    </source>
</evidence>
<dbReference type="InterPro" id="IPR027417">
    <property type="entry name" value="P-loop_NTPase"/>
</dbReference>